<keyword evidence="2" id="KW-1185">Reference proteome</keyword>
<organism evidence="1 2">
    <name type="scientific">Hibiscus sabdariffa</name>
    <name type="common">roselle</name>
    <dbReference type="NCBI Taxonomy" id="183260"/>
    <lineage>
        <taxon>Eukaryota</taxon>
        <taxon>Viridiplantae</taxon>
        <taxon>Streptophyta</taxon>
        <taxon>Embryophyta</taxon>
        <taxon>Tracheophyta</taxon>
        <taxon>Spermatophyta</taxon>
        <taxon>Magnoliopsida</taxon>
        <taxon>eudicotyledons</taxon>
        <taxon>Gunneridae</taxon>
        <taxon>Pentapetalae</taxon>
        <taxon>rosids</taxon>
        <taxon>malvids</taxon>
        <taxon>Malvales</taxon>
        <taxon>Malvaceae</taxon>
        <taxon>Malvoideae</taxon>
        <taxon>Hibiscus</taxon>
    </lineage>
</organism>
<comment type="caution">
    <text evidence="1">The sequence shown here is derived from an EMBL/GenBank/DDBJ whole genome shotgun (WGS) entry which is preliminary data.</text>
</comment>
<proteinExistence type="predicted"/>
<dbReference type="Proteomes" id="UP001472677">
    <property type="component" value="Unassembled WGS sequence"/>
</dbReference>
<protein>
    <submittedName>
        <fullName evidence="1">Uncharacterized protein</fullName>
    </submittedName>
</protein>
<sequence length="74" mass="8483">MAIPKNQRERLRVRRRSKRIWVVEKRRRKQGISGGWGLVTAAFCKKKKTGPNLGCKFLTRGRSLIGGGTLEILY</sequence>
<name>A0ABR2CI21_9ROSI</name>
<gene>
    <name evidence="1" type="ORF">V6N12_012245</name>
</gene>
<evidence type="ECO:0000313" key="2">
    <source>
        <dbReference type="Proteomes" id="UP001472677"/>
    </source>
</evidence>
<reference evidence="1 2" key="1">
    <citation type="journal article" date="2024" name="G3 (Bethesda)">
        <title>Genome assembly of Hibiscus sabdariffa L. provides insights into metabolisms of medicinal natural products.</title>
        <authorList>
            <person name="Kim T."/>
        </authorList>
    </citation>
    <scope>NUCLEOTIDE SEQUENCE [LARGE SCALE GENOMIC DNA]</scope>
    <source>
        <strain evidence="1">TK-2024</strain>
        <tissue evidence="1">Old leaves</tissue>
    </source>
</reference>
<dbReference type="EMBL" id="JBBPBM010000052">
    <property type="protein sequence ID" value="KAK8519012.1"/>
    <property type="molecule type" value="Genomic_DNA"/>
</dbReference>
<evidence type="ECO:0000313" key="1">
    <source>
        <dbReference type="EMBL" id="KAK8519012.1"/>
    </source>
</evidence>
<accession>A0ABR2CI21</accession>